<evidence type="ECO:0000259" key="3">
    <source>
        <dbReference type="Pfam" id="PF01593"/>
    </source>
</evidence>
<proteinExistence type="inferred from homology"/>
<dbReference type="FunFam" id="1.10.287.80:FF:000002">
    <property type="entry name" value="Lysine-specific histone demethylase 1A"/>
    <property type="match status" value="1"/>
</dbReference>
<dbReference type="GO" id="GO:0003682">
    <property type="term" value="F:chromatin binding"/>
    <property type="evidence" value="ECO:0007669"/>
    <property type="project" value="TreeGrafter"/>
</dbReference>
<dbReference type="EMBL" id="JAVYJV010000095">
    <property type="protein sequence ID" value="KAK4336751.1"/>
    <property type="molecule type" value="Genomic_DNA"/>
</dbReference>
<dbReference type="Gene3D" id="3.90.660.10">
    <property type="match status" value="1"/>
</dbReference>
<protein>
    <recommendedName>
        <fullName evidence="3">Amine oxidase domain-containing protein</fullName>
    </recommendedName>
</protein>
<dbReference type="PANTHER" id="PTHR10742:SF386">
    <property type="entry name" value="LYSINE-SPECIFIC HISTONE DEMETHYLASE 1A"/>
    <property type="match status" value="1"/>
</dbReference>
<evidence type="ECO:0000256" key="2">
    <source>
        <dbReference type="ARBA" id="ARBA00023002"/>
    </source>
</evidence>
<dbReference type="InterPro" id="IPR050281">
    <property type="entry name" value="Flavin_monoamine_oxidase"/>
</dbReference>
<dbReference type="InterPro" id="IPR036188">
    <property type="entry name" value="FAD/NAD-bd_sf"/>
</dbReference>
<dbReference type="SUPFAM" id="SSF51905">
    <property type="entry name" value="FAD/NAD(P)-binding domain"/>
    <property type="match status" value="1"/>
</dbReference>
<evidence type="ECO:0000313" key="4">
    <source>
        <dbReference type="EMBL" id="KAK4336751.1"/>
    </source>
</evidence>
<gene>
    <name evidence="4" type="ORF">RND71_043766</name>
</gene>
<reference evidence="4" key="1">
    <citation type="submission" date="2023-12" db="EMBL/GenBank/DDBJ databases">
        <title>Genome assembly of Anisodus tanguticus.</title>
        <authorList>
            <person name="Wang Y.-J."/>
        </authorList>
    </citation>
    <scope>NUCLEOTIDE SEQUENCE</scope>
    <source>
        <strain evidence="4">KB-2021</strain>
        <tissue evidence="4">Leaf</tissue>
    </source>
</reference>
<sequence>MSCEDEMICDEDNNTLKDSKKNTVIKNDLEDFFNDSDGADDPTGLEGAAFQSRLPYDKMTPLEVQYFPDLGAVVVTGLGGNPMTVIAKQINMQLNKIKAKCPLYESTGHTVPKEKDEMVEREFNRLLEATSYLSTAIDFLDKEGQSVSLGQALEWVIQLQEKNVKEKQIQHLKAIIDLQEKLKENQTKLGQMKIKIEEISLHHKELSEMKNRDVNNEFTFRLKTKELLNACKQWDDLNEQQKEIEEKLENLEINPPNDVYLSSRDRQILDWHFANLEFANSTPLQNLSLKHWDQDDDFEFTGSHLTVGNGYSCVPIAMMETLPSDTVILNRAVKEIKVNPNGVEVVCYDPRQQSSENGNSNSNNNKHNQIYQADAVLCTLPLGVLKQSVKTTEEIPMNIIEFNPPLPEWKTQVIQRLGFGNLNKVILCFDRVFWDSDSNLFGHIGATTGSRGELFLFFNIYKSPVLMALVAGEAATIMENVSDDVIVGRCITVLKNIFGASNVLTPKETLVTRWKTDPWSKGAFSYVGTAASGNDYDVMAIPLNYAAFTNCTTNGSETTSNGNNTSSSTNQQRKLVSRLFFAGEHTIRNYPATVHGALLSGLREASKIADQFIGSPV</sequence>
<evidence type="ECO:0000256" key="1">
    <source>
        <dbReference type="ARBA" id="ARBA00005995"/>
    </source>
</evidence>
<keyword evidence="5" id="KW-1185">Reference proteome</keyword>
<dbReference type="GO" id="GO:0050660">
    <property type="term" value="F:flavin adenine dinucleotide binding"/>
    <property type="evidence" value="ECO:0007669"/>
    <property type="project" value="TreeGrafter"/>
</dbReference>
<dbReference type="GO" id="GO:0016491">
    <property type="term" value="F:oxidoreductase activity"/>
    <property type="evidence" value="ECO:0007669"/>
    <property type="project" value="UniProtKB-KW"/>
</dbReference>
<dbReference type="AlphaFoldDB" id="A0AAE1QP20"/>
<dbReference type="InterPro" id="IPR002937">
    <property type="entry name" value="Amino_oxidase"/>
</dbReference>
<accession>A0AAE1QP20</accession>
<evidence type="ECO:0000313" key="5">
    <source>
        <dbReference type="Proteomes" id="UP001291623"/>
    </source>
</evidence>
<dbReference type="Pfam" id="PF01593">
    <property type="entry name" value="Amino_oxidase"/>
    <property type="match status" value="1"/>
</dbReference>
<dbReference type="Gene3D" id="3.50.50.60">
    <property type="entry name" value="FAD/NAD(P)-binding domain"/>
    <property type="match status" value="1"/>
</dbReference>
<organism evidence="4 5">
    <name type="scientific">Anisodus tanguticus</name>
    <dbReference type="NCBI Taxonomy" id="243964"/>
    <lineage>
        <taxon>Eukaryota</taxon>
        <taxon>Viridiplantae</taxon>
        <taxon>Streptophyta</taxon>
        <taxon>Embryophyta</taxon>
        <taxon>Tracheophyta</taxon>
        <taxon>Spermatophyta</taxon>
        <taxon>Magnoliopsida</taxon>
        <taxon>eudicotyledons</taxon>
        <taxon>Gunneridae</taxon>
        <taxon>Pentapetalae</taxon>
        <taxon>asterids</taxon>
        <taxon>lamiids</taxon>
        <taxon>Solanales</taxon>
        <taxon>Solanaceae</taxon>
        <taxon>Solanoideae</taxon>
        <taxon>Hyoscyameae</taxon>
        <taxon>Anisodus</taxon>
    </lineage>
</organism>
<dbReference type="PANTHER" id="PTHR10742">
    <property type="entry name" value="FLAVIN MONOAMINE OXIDASE"/>
    <property type="match status" value="1"/>
</dbReference>
<comment type="caution">
    <text evidence="4">The sequence shown here is derived from an EMBL/GenBank/DDBJ whole genome shotgun (WGS) entry which is preliminary data.</text>
</comment>
<feature type="domain" description="Amine oxidase" evidence="3">
    <location>
        <begin position="69"/>
        <end position="608"/>
    </location>
</feature>
<dbReference type="GO" id="GO:0006338">
    <property type="term" value="P:chromatin remodeling"/>
    <property type="evidence" value="ECO:0007669"/>
    <property type="project" value="TreeGrafter"/>
</dbReference>
<comment type="similarity">
    <text evidence="1">Belongs to the flavin monoamine oxidase family.</text>
</comment>
<dbReference type="Proteomes" id="UP001291623">
    <property type="component" value="Unassembled WGS sequence"/>
</dbReference>
<keyword evidence="2" id="KW-0560">Oxidoreductase</keyword>
<name>A0AAE1QP20_9SOLA</name>
<dbReference type="SUPFAM" id="SSF54373">
    <property type="entry name" value="FAD-linked reductases, C-terminal domain"/>
    <property type="match status" value="1"/>
</dbReference>
<dbReference type="Gene3D" id="1.10.287.80">
    <property type="entry name" value="ATP synthase, gamma subunit, helix hairpin domain"/>
    <property type="match status" value="1"/>
</dbReference>